<keyword evidence="1" id="KW-0812">Transmembrane</keyword>
<dbReference type="Proteomes" id="UP000280228">
    <property type="component" value="Chromosome"/>
</dbReference>
<feature type="transmembrane region" description="Helical" evidence="1">
    <location>
        <begin position="12"/>
        <end position="33"/>
    </location>
</feature>
<keyword evidence="1" id="KW-1133">Transmembrane helix</keyword>
<gene>
    <name evidence="2" type="ORF">EJK53_0252</name>
</gene>
<organism evidence="2 3">
    <name type="scientific">Moraxella catarrhalis</name>
    <name type="common">Branhamella catarrhalis</name>
    <dbReference type="NCBI Taxonomy" id="480"/>
    <lineage>
        <taxon>Bacteria</taxon>
        <taxon>Pseudomonadati</taxon>
        <taxon>Pseudomonadota</taxon>
        <taxon>Gammaproteobacteria</taxon>
        <taxon>Moraxellales</taxon>
        <taxon>Moraxellaceae</taxon>
        <taxon>Moraxella</taxon>
    </lineage>
</organism>
<name>A0A3Q9GEV2_MORCA</name>
<keyword evidence="1" id="KW-0472">Membrane</keyword>
<protein>
    <submittedName>
        <fullName evidence="2">Uncharacterized protein</fullName>
    </submittedName>
</protein>
<dbReference type="AlphaFoldDB" id="A0A3Q9GEV2"/>
<evidence type="ECO:0000313" key="3">
    <source>
        <dbReference type="Proteomes" id="UP000280228"/>
    </source>
</evidence>
<evidence type="ECO:0000313" key="2">
    <source>
        <dbReference type="EMBL" id="AZQ93925.1"/>
    </source>
</evidence>
<proteinExistence type="predicted"/>
<dbReference type="EMBL" id="CP034662">
    <property type="protein sequence ID" value="AZQ93925.1"/>
    <property type="molecule type" value="Genomic_DNA"/>
</dbReference>
<sequence>MDYYEVAILPLHRFGLLLYAFNPIVCSFLRYAISRNEMSKPYHSNKPLNISKGL</sequence>
<accession>A0A3Q9GEV2</accession>
<reference evidence="2 3" key="1">
    <citation type="submission" date="2018-12" db="EMBL/GenBank/DDBJ databases">
        <title>Persistence of Moraxella catarrhalis in Chronic Obstructive Pulmonary Disease and Regulation of the Hag/MID Adhesin.</title>
        <authorList>
            <person name="Murphy T."/>
            <person name="Zhao X."/>
            <person name="Vyas G."/>
            <person name="Aluvathingal J."/>
            <person name="Nadendla S."/>
            <person name="Tallon L."/>
            <person name="Tettelin H."/>
        </authorList>
    </citation>
    <scope>NUCLEOTIDE SEQUENCE [LARGE SCALE GENOMIC DNA]</scope>
    <source>
        <strain evidence="2 3">46P58B1</strain>
    </source>
</reference>
<evidence type="ECO:0000256" key="1">
    <source>
        <dbReference type="SAM" id="Phobius"/>
    </source>
</evidence>